<dbReference type="PANTHER" id="PTHR42718">
    <property type="entry name" value="MAJOR FACILITATOR SUPERFAMILY MULTIDRUG TRANSPORTER MFSC"/>
    <property type="match status" value="1"/>
</dbReference>
<keyword evidence="3 5" id="KW-1133">Transmembrane helix</keyword>
<evidence type="ECO:0000259" key="6">
    <source>
        <dbReference type="PROSITE" id="PS50850"/>
    </source>
</evidence>
<dbReference type="Pfam" id="PF07690">
    <property type="entry name" value="MFS_1"/>
    <property type="match status" value="1"/>
</dbReference>
<dbReference type="RefSeq" id="WP_345437973.1">
    <property type="nucleotide sequence ID" value="NZ_BAABKO010000002.1"/>
</dbReference>
<feature type="transmembrane region" description="Helical" evidence="5">
    <location>
        <begin position="168"/>
        <end position="192"/>
    </location>
</feature>
<feature type="domain" description="Major facilitator superfamily (MFS) profile" evidence="6">
    <location>
        <begin position="14"/>
        <end position="462"/>
    </location>
</feature>
<proteinExistence type="predicted"/>
<comment type="subcellular location">
    <subcellularLocation>
        <location evidence="1">Cell membrane</location>
        <topology evidence="1">Multi-pass membrane protein</topology>
    </subcellularLocation>
</comment>
<evidence type="ECO:0000313" key="7">
    <source>
        <dbReference type="EMBL" id="GAA4772994.1"/>
    </source>
</evidence>
<dbReference type="InterPro" id="IPR011701">
    <property type="entry name" value="MFS"/>
</dbReference>
<keyword evidence="2 5" id="KW-0812">Transmembrane</keyword>
<dbReference type="InterPro" id="IPR020846">
    <property type="entry name" value="MFS_dom"/>
</dbReference>
<accession>A0ABP9A312</accession>
<feature type="transmembrane region" description="Helical" evidence="5">
    <location>
        <begin position="49"/>
        <end position="68"/>
    </location>
</feature>
<feature type="transmembrane region" description="Helical" evidence="5">
    <location>
        <begin position="139"/>
        <end position="162"/>
    </location>
</feature>
<evidence type="ECO:0000256" key="4">
    <source>
        <dbReference type="ARBA" id="ARBA00023136"/>
    </source>
</evidence>
<dbReference type="PROSITE" id="PS50850">
    <property type="entry name" value="MFS"/>
    <property type="match status" value="1"/>
</dbReference>
<feature type="transmembrane region" description="Helical" evidence="5">
    <location>
        <begin position="113"/>
        <end position="132"/>
    </location>
</feature>
<dbReference type="Gene3D" id="1.20.1720.10">
    <property type="entry name" value="Multidrug resistance protein D"/>
    <property type="match status" value="1"/>
</dbReference>
<comment type="caution">
    <text evidence="7">The sequence shown here is derived from an EMBL/GenBank/DDBJ whole genome shotgun (WGS) entry which is preliminary data.</text>
</comment>
<evidence type="ECO:0000256" key="2">
    <source>
        <dbReference type="ARBA" id="ARBA00022692"/>
    </source>
</evidence>
<feature type="transmembrane region" description="Helical" evidence="5">
    <location>
        <begin position="80"/>
        <end position="107"/>
    </location>
</feature>
<feature type="transmembrane region" description="Helical" evidence="5">
    <location>
        <begin position="304"/>
        <end position="323"/>
    </location>
</feature>
<name>A0ABP9A312_9MICO</name>
<keyword evidence="4 5" id="KW-0472">Membrane</keyword>
<dbReference type="EMBL" id="BAABKO010000002">
    <property type="protein sequence ID" value="GAA4772994.1"/>
    <property type="molecule type" value="Genomic_DNA"/>
</dbReference>
<feature type="transmembrane region" description="Helical" evidence="5">
    <location>
        <begin position="364"/>
        <end position="383"/>
    </location>
</feature>
<feature type="transmembrane region" description="Helical" evidence="5">
    <location>
        <begin position="278"/>
        <end position="298"/>
    </location>
</feature>
<evidence type="ECO:0000256" key="5">
    <source>
        <dbReference type="SAM" id="Phobius"/>
    </source>
</evidence>
<keyword evidence="8" id="KW-1185">Reference proteome</keyword>
<dbReference type="Gene3D" id="1.20.1250.20">
    <property type="entry name" value="MFS general substrate transporter like domains"/>
    <property type="match status" value="1"/>
</dbReference>
<organism evidence="7 8">
    <name type="scientific">Microbacterium gilvum</name>
    <dbReference type="NCBI Taxonomy" id="1336204"/>
    <lineage>
        <taxon>Bacteria</taxon>
        <taxon>Bacillati</taxon>
        <taxon>Actinomycetota</taxon>
        <taxon>Actinomycetes</taxon>
        <taxon>Micrococcales</taxon>
        <taxon>Microbacteriaceae</taxon>
        <taxon>Microbacterium</taxon>
    </lineage>
</organism>
<dbReference type="InterPro" id="IPR036259">
    <property type="entry name" value="MFS_trans_sf"/>
</dbReference>
<feature type="transmembrane region" description="Helical" evidence="5">
    <location>
        <begin position="230"/>
        <end position="250"/>
    </location>
</feature>
<feature type="transmembrane region" description="Helical" evidence="5">
    <location>
        <begin position="330"/>
        <end position="352"/>
    </location>
</feature>
<feature type="transmembrane region" description="Helical" evidence="5">
    <location>
        <begin position="204"/>
        <end position="224"/>
    </location>
</feature>
<feature type="transmembrane region" description="Helical" evidence="5">
    <location>
        <begin position="438"/>
        <end position="458"/>
    </location>
</feature>
<sequence length="469" mass="46341">MPRSARPAPSPRAALWACLAAGFATLFDATAITYTVPAVGATLGGGTAGVQWLLASFSLTFGLGLVPGGRLGDAYGRRGLFAVGLGTFAIGGLLAASAGDIVVLIAARLVQGLGAGVISAQVLGAIQDLFVGAARLRALGAYTAAGALAGLAGPVASAIALGSAPEGVAWRVVLALPLPFAVVALVLGWRGLAPGSAATARVSLDLPAILLLGGIVAAVTLPVVEPGLPPALVVVLVTACGLAAAALVVWERRYARRGGLPLFAPALMRSRGFVQGNVVAMAWFGATLAAGSAVTVHLLQRPGLSPLAIALFFAPGAVARLVVSLFSQRIAARLGGATVPLGLALQVALITALASTAPSLDDDALFAAVVAAQVGLGVSGGIVEPPLRVMTLSFAPPGLHGVAASFLQLTQRLAATYLVALATGILLGATGTGTPASVSASLVACAVPSAVAFAVSFSPEFRRAAPPRG</sequence>
<dbReference type="SUPFAM" id="SSF103473">
    <property type="entry name" value="MFS general substrate transporter"/>
    <property type="match status" value="1"/>
</dbReference>
<evidence type="ECO:0000313" key="8">
    <source>
        <dbReference type="Proteomes" id="UP001501645"/>
    </source>
</evidence>
<dbReference type="Proteomes" id="UP001501645">
    <property type="component" value="Unassembled WGS sequence"/>
</dbReference>
<evidence type="ECO:0000256" key="1">
    <source>
        <dbReference type="ARBA" id="ARBA00004651"/>
    </source>
</evidence>
<evidence type="ECO:0000256" key="3">
    <source>
        <dbReference type="ARBA" id="ARBA00022989"/>
    </source>
</evidence>
<gene>
    <name evidence="7" type="ORF">GCM10023351_16620</name>
</gene>
<feature type="transmembrane region" description="Helical" evidence="5">
    <location>
        <begin position="414"/>
        <end position="432"/>
    </location>
</feature>
<reference evidence="8" key="1">
    <citation type="journal article" date="2019" name="Int. J. Syst. Evol. Microbiol.">
        <title>The Global Catalogue of Microorganisms (GCM) 10K type strain sequencing project: providing services to taxonomists for standard genome sequencing and annotation.</title>
        <authorList>
            <consortium name="The Broad Institute Genomics Platform"/>
            <consortium name="The Broad Institute Genome Sequencing Center for Infectious Disease"/>
            <person name="Wu L."/>
            <person name="Ma J."/>
        </authorList>
    </citation>
    <scope>NUCLEOTIDE SEQUENCE [LARGE SCALE GENOMIC DNA]</scope>
    <source>
        <strain evidence="8">JCM 18537</strain>
    </source>
</reference>
<dbReference type="PANTHER" id="PTHR42718:SF39">
    <property type="entry name" value="ACTINORHODIN TRANSPORTER-RELATED"/>
    <property type="match status" value="1"/>
</dbReference>
<protein>
    <submittedName>
        <fullName evidence="7">MFS transporter</fullName>
    </submittedName>
</protein>